<evidence type="ECO:0000313" key="7">
    <source>
        <dbReference type="EMBL" id="OEF95763.1"/>
    </source>
</evidence>
<dbReference type="OrthoDB" id="9805210at2"/>
<dbReference type="GO" id="GO:0072344">
    <property type="term" value="P:rescue of stalled ribosome"/>
    <property type="evidence" value="ECO:0007669"/>
    <property type="project" value="UniProtKB-UniRule"/>
</dbReference>
<evidence type="ECO:0000259" key="6">
    <source>
        <dbReference type="SMART" id="SM00363"/>
    </source>
</evidence>
<evidence type="ECO:0000256" key="1">
    <source>
        <dbReference type="ARBA" id="ARBA00022555"/>
    </source>
</evidence>
<proteinExistence type="inferred from homology"/>
<keyword evidence="1 5" id="KW-0820">tRNA-binding</keyword>
<dbReference type="InterPro" id="IPR025490">
    <property type="entry name" value="RqcP"/>
</dbReference>
<dbReference type="RefSeq" id="WP_069644329.1">
    <property type="nucleotide sequence ID" value="NZ_MIJE01000035.1"/>
</dbReference>
<dbReference type="InterPro" id="IPR036986">
    <property type="entry name" value="S4_RNA-bd_sf"/>
</dbReference>
<comment type="similarity">
    <text evidence="5">Belongs to the RqcP family.</text>
</comment>
<dbReference type="GO" id="GO:0000049">
    <property type="term" value="F:tRNA binding"/>
    <property type="evidence" value="ECO:0007669"/>
    <property type="project" value="UniProtKB-UniRule"/>
</dbReference>
<sequence length="95" mass="10839">MRLDKFLKVSRLIKRRTLAKEVCDSGRIDINGRTAKAGTEVKEQDIITINFARKTLIVRVLKLQDSAKKADAADMCEIIEEKSIPSSEDDFWKNN</sequence>
<dbReference type="Gene3D" id="3.10.290.10">
    <property type="entry name" value="RNA-binding S4 domain"/>
    <property type="match status" value="1"/>
</dbReference>
<comment type="function">
    <text evidence="5">Key component of the ribosome quality control system (RQC), a ribosome-associated complex that mediates the extraction of incompletely synthesized nascent chains from stalled ribosomes and their subsequent degradation. RqcH recruits Ala-charged tRNA, and with RqcP directs the elongation of stalled nascent chains on 50S ribosomal subunits, leading to non-templated C-terminal alanine extensions (Ala tail). The Ala tail promotes nascent chain degradation. RqcP is associated with the translocation-like movement of the peptidyl-tRNA from the A-site into the P-site.</text>
</comment>
<evidence type="ECO:0000256" key="2">
    <source>
        <dbReference type="ARBA" id="ARBA00022730"/>
    </source>
</evidence>
<dbReference type="Proteomes" id="UP000094296">
    <property type="component" value="Unassembled WGS sequence"/>
</dbReference>
<keyword evidence="4 5" id="KW-0648">Protein biosynthesis</keyword>
<dbReference type="Pfam" id="PF01479">
    <property type="entry name" value="S4"/>
    <property type="match status" value="1"/>
</dbReference>
<dbReference type="AlphaFoldDB" id="A0A1E5FYV7"/>
<dbReference type="SUPFAM" id="SSF55174">
    <property type="entry name" value="Alpha-L RNA-binding motif"/>
    <property type="match status" value="1"/>
</dbReference>
<gene>
    <name evidence="5" type="primary">rqcP</name>
    <name evidence="7" type="ORF">BHF68_11740</name>
</gene>
<protein>
    <recommendedName>
        <fullName evidence="5">RQC P-site tRNA stabilizing factor</fullName>
        <shortName evidence="5">RqcP</shortName>
    </recommendedName>
    <alternativeName>
        <fullName evidence="5">Ribosome-associated protein quality control protein P</fullName>
    </alternativeName>
</protein>
<keyword evidence="3 5" id="KW-0694">RNA-binding</keyword>
<dbReference type="CDD" id="cd00165">
    <property type="entry name" value="S4"/>
    <property type="match status" value="1"/>
</dbReference>
<evidence type="ECO:0000256" key="5">
    <source>
        <dbReference type="HAMAP-Rule" id="MF_00871"/>
    </source>
</evidence>
<dbReference type="HAMAP" id="MF_00871">
    <property type="entry name" value="RqcP"/>
    <property type="match status" value="1"/>
</dbReference>
<dbReference type="PROSITE" id="PS50889">
    <property type="entry name" value="S4"/>
    <property type="match status" value="1"/>
</dbReference>
<keyword evidence="8" id="KW-1185">Reference proteome</keyword>
<dbReference type="SMART" id="SM00363">
    <property type="entry name" value="S4"/>
    <property type="match status" value="1"/>
</dbReference>
<evidence type="ECO:0000256" key="3">
    <source>
        <dbReference type="ARBA" id="ARBA00022884"/>
    </source>
</evidence>
<dbReference type="GO" id="GO:0019843">
    <property type="term" value="F:rRNA binding"/>
    <property type="evidence" value="ECO:0007669"/>
    <property type="project" value="UniProtKB-UniRule"/>
</dbReference>
<evidence type="ECO:0000313" key="8">
    <source>
        <dbReference type="Proteomes" id="UP000094296"/>
    </source>
</evidence>
<dbReference type="STRING" id="766136.BHF68_11740"/>
<dbReference type="InterPro" id="IPR002942">
    <property type="entry name" value="S4_RNA-bd"/>
</dbReference>
<feature type="domain" description="RNA-binding S4" evidence="6">
    <location>
        <begin position="1"/>
        <end position="65"/>
    </location>
</feature>
<evidence type="ECO:0000256" key="4">
    <source>
        <dbReference type="ARBA" id="ARBA00022917"/>
    </source>
</evidence>
<comment type="subunit">
    <text evidence="5">Associates with stalled 50S ribosomal subunits. Binds to RqcH, 23S rRNA and the P-site tRNA. Does not require RqcH for association with 50S subunits.</text>
</comment>
<organism evidence="7 8">
    <name type="scientific">Desulfuribacillus alkaliarsenatis</name>
    <dbReference type="NCBI Taxonomy" id="766136"/>
    <lineage>
        <taxon>Bacteria</taxon>
        <taxon>Bacillati</taxon>
        <taxon>Bacillota</taxon>
        <taxon>Desulfuribacillia</taxon>
        <taxon>Desulfuribacillales</taxon>
        <taxon>Desulfuribacillaceae</taxon>
        <taxon>Desulfuribacillus</taxon>
    </lineage>
</organism>
<dbReference type="PIRSF" id="PIRSF038881">
    <property type="entry name" value="RNAbp_HP1423"/>
    <property type="match status" value="1"/>
</dbReference>
<reference evidence="7 8" key="1">
    <citation type="submission" date="2016-09" db="EMBL/GenBank/DDBJ databases">
        <title>Draft genome sequence for the type strain of Desulfuribacillus alkaliarsenatis AHT28, an obligately anaerobic, sulfidogenic bacterium isolated from Russian soda lake sediments.</title>
        <authorList>
            <person name="Abin C.A."/>
            <person name="Hollibaugh J.T."/>
        </authorList>
    </citation>
    <scope>NUCLEOTIDE SEQUENCE [LARGE SCALE GENOMIC DNA]</scope>
    <source>
        <strain evidence="7 8">AHT28</strain>
    </source>
</reference>
<name>A0A1E5FYV7_9FIRM</name>
<comment type="caution">
    <text evidence="7">The sequence shown here is derived from an EMBL/GenBank/DDBJ whole genome shotgun (WGS) entry which is preliminary data.</text>
</comment>
<accession>A0A1E5FYV7</accession>
<dbReference type="EMBL" id="MIJE01000035">
    <property type="protein sequence ID" value="OEF95763.1"/>
    <property type="molecule type" value="Genomic_DNA"/>
</dbReference>
<keyword evidence="2 5" id="KW-0699">rRNA-binding</keyword>
<dbReference type="GO" id="GO:0043023">
    <property type="term" value="F:ribosomal large subunit binding"/>
    <property type="evidence" value="ECO:0007669"/>
    <property type="project" value="UniProtKB-UniRule"/>
</dbReference>